<dbReference type="Pfam" id="PF23571">
    <property type="entry name" value="GH3_M"/>
    <property type="match status" value="1"/>
</dbReference>
<dbReference type="Pfam" id="PF03321">
    <property type="entry name" value="GH3"/>
    <property type="match status" value="2"/>
</dbReference>
<keyword evidence="4" id="KW-1185">Reference proteome</keyword>
<feature type="domain" description="GH3 middle" evidence="1">
    <location>
        <begin position="301"/>
        <end position="370"/>
    </location>
</feature>
<dbReference type="KEGG" id="rmr:Rmar_0144"/>
<organism evidence="3 4">
    <name type="scientific">Rhodothermus marinus (strain ATCC 43812 / DSM 4252 / R-10)</name>
    <name type="common">Rhodothermus obamensis</name>
    <dbReference type="NCBI Taxonomy" id="518766"/>
    <lineage>
        <taxon>Bacteria</taxon>
        <taxon>Pseudomonadati</taxon>
        <taxon>Rhodothermota</taxon>
        <taxon>Rhodothermia</taxon>
        <taxon>Rhodothermales</taxon>
        <taxon>Rhodothermaceae</taxon>
        <taxon>Rhodothermus</taxon>
    </lineage>
</organism>
<evidence type="ECO:0000313" key="4">
    <source>
        <dbReference type="Proteomes" id="UP000002221"/>
    </source>
</evidence>
<dbReference type="eggNOG" id="COG1541">
    <property type="taxonomic scope" value="Bacteria"/>
</dbReference>
<evidence type="ECO:0000259" key="1">
    <source>
        <dbReference type="Pfam" id="PF23571"/>
    </source>
</evidence>
<protein>
    <submittedName>
        <fullName evidence="3">GH3 auxin-responsive promoter</fullName>
    </submittedName>
</protein>
<dbReference type="OrthoDB" id="5678283at2"/>
<dbReference type="Proteomes" id="UP000002221">
    <property type="component" value="Chromosome"/>
</dbReference>
<dbReference type="GO" id="GO:0016881">
    <property type="term" value="F:acid-amino acid ligase activity"/>
    <property type="evidence" value="ECO:0007669"/>
    <property type="project" value="TreeGrafter"/>
</dbReference>
<dbReference type="EMBL" id="CP001807">
    <property type="protein sequence ID" value="ACY47052.1"/>
    <property type="molecule type" value="Genomic_DNA"/>
</dbReference>
<dbReference type="AlphaFoldDB" id="D0MCU2"/>
<dbReference type="PANTHER" id="PTHR31901:SF9">
    <property type="entry name" value="GH3 DOMAIN-CONTAINING PROTEIN"/>
    <property type="match status" value="1"/>
</dbReference>
<dbReference type="InterPro" id="IPR055378">
    <property type="entry name" value="GH3_C"/>
</dbReference>
<sequence>MRAVRLLPHLLLRHHRRFLEDPAGTQARLLRRLLRRAAHTEWGRRYGFAELARARDVVRAYQARVPLHTYDDFRDDVARMRRGKADICWPGRIRHFAVSSGTASEGTLIPVSREMLRADRRFSIEVGLNYLLQSGRPDFLKGRHLTLPGRADEDPRHPGTWAGEISGLVARYAPWYVRLCYQAVPDQVLILPNWEEKLRAIARHTVQQDIRLVVMAPTWGLVLFKLLLEEASRQRGRPVATVREVWPNLQVFISGGVALSSYRTLLEELIGEPAPDFVETYGASEGFFAFQSTLDDPAMLLHLDNGIFYEFVPLEARHRPDPPRHTIATVEPGVRYALYVTTCSGLWSYAMRDVVRFTQTDPPRLVVAGRTGEMLDLYGEAVFGDEARAALEEACRQTGARVRDYHIAPRPATRDRLPTHQWLIEFEQPPADLSAFAAAIDAYLQRINRHYQIRREARAFDRPEIVALPAGAFLEWMRRHRKRLSGQSKIPRMRPDRRLADALLAQCANFASSAETLPDSSA</sequence>
<dbReference type="HOGENOM" id="CLU_016249_4_0_10"/>
<evidence type="ECO:0000259" key="2">
    <source>
        <dbReference type="Pfam" id="PF23572"/>
    </source>
</evidence>
<proteinExistence type="predicted"/>
<name>D0MCU2_RHOM4</name>
<accession>D0MCU2</accession>
<dbReference type="PANTHER" id="PTHR31901">
    <property type="entry name" value="GH3 DOMAIN-CONTAINING PROTEIN"/>
    <property type="match status" value="1"/>
</dbReference>
<evidence type="ECO:0000313" key="3">
    <source>
        <dbReference type="EMBL" id="ACY47052.1"/>
    </source>
</evidence>
<dbReference type="STRING" id="518766.Rmar_0144"/>
<gene>
    <name evidence="3" type="ordered locus">Rmar_0144</name>
</gene>
<dbReference type="RefSeq" id="WP_012842664.1">
    <property type="nucleotide sequence ID" value="NC_013501.1"/>
</dbReference>
<dbReference type="Pfam" id="PF23572">
    <property type="entry name" value="GH3_C"/>
    <property type="match status" value="1"/>
</dbReference>
<dbReference type="InterPro" id="IPR055377">
    <property type="entry name" value="GH3_M"/>
</dbReference>
<dbReference type="InterPro" id="IPR004993">
    <property type="entry name" value="GH3"/>
</dbReference>
<feature type="domain" description="GH3 C-terminal" evidence="2">
    <location>
        <begin position="386"/>
        <end position="496"/>
    </location>
</feature>
<dbReference type="GO" id="GO:0005737">
    <property type="term" value="C:cytoplasm"/>
    <property type="evidence" value="ECO:0007669"/>
    <property type="project" value="TreeGrafter"/>
</dbReference>
<reference evidence="3 4" key="1">
    <citation type="journal article" date="2009" name="Stand. Genomic Sci.">
        <title>Complete genome sequence of Rhodothermus marinus type strain (R-10).</title>
        <authorList>
            <person name="Nolan M."/>
            <person name="Tindall B.J."/>
            <person name="Pomrenke H."/>
            <person name="Lapidus A."/>
            <person name="Copeland A."/>
            <person name="Glavina Del Rio T."/>
            <person name="Lucas S."/>
            <person name="Chen F."/>
            <person name="Tice H."/>
            <person name="Cheng J.F."/>
            <person name="Saunders E."/>
            <person name="Han C."/>
            <person name="Bruce D."/>
            <person name="Goodwin L."/>
            <person name="Chain P."/>
            <person name="Pitluck S."/>
            <person name="Ovchinikova G."/>
            <person name="Pati A."/>
            <person name="Ivanova N."/>
            <person name="Mavromatis K."/>
            <person name="Chen A."/>
            <person name="Palaniappan K."/>
            <person name="Land M."/>
            <person name="Hauser L."/>
            <person name="Chang Y.J."/>
            <person name="Jeffries C.D."/>
            <person name="Brettin T."/>
            <person name="Goker M."/>
            <person name="Bristow J."/>
            <person name="Eisen J.A."/>
            <person name="Markowitz V."/>
            <person name="Hugenholtz P."/>
            <person name="Kyrpides N.C."/>
            <person name="Klenk H.P."/>
            <person name="Detter J.C."/>
        </authorList>
    </citation>
    <scope>NUCLEOTIDE SEQUENCE [LARGE SCALE GENOMIC DNA]</scope>
    <source>
        <strain evidence="4">ATCC 43812 / DSM 4252 / R-10</strain>
    </source>
</reference>